<feature type="non-terminal residue" evidence="1">
    <location>
        <position position="49"/>
    </location>
</feature>
<keyword evidence="2" id="KW-1185">Reference proteome</keyword>
<dbReference type="AlphaFoldDB" id="A0A0V1B6J0"/>
<dbReference type="EMBL" id="JYDH01000096">
    <property type="protein sequence ID" value="KRY32541.1"/>
    <property type="molecule type" value="Genomic_DNA"/>
</dbReference>
<reference evidence="1 2" key="1">
    <citation type="submission" date="2015-01" db="EMBL/GenBank/DDBJ databases">
        <title>Evolution of Trichinella species and genotypes.</title>
        <authorList>
            <person name="Korhonen P.K."/>
            <person name="Edoardo P."/>
            <person name="Giuseppe L.R."/>
            <person name="Gasser R.B."/>
        </authorList>
    </citation>
    <scope>NUCLEOTIDE SEQUENCE [LARGE SCALE GENOMIC DNA]</scope>
    <source>
        <strain evidence="1">ISS3</strain>
    </source>
</reference>
<name>A0A0V1B6J0_TRISP</name>
<organism evidence="1 2">
    <name type="scientific">Trichinella spiralis</name>
    <name type="common">Trichina worm</name>
    <dbReference type="NCBI Taxonomy" id="6334"/>
    <lineage>
        <taxon>Eukaryota</taxon>
        <taxon>Metazoa</taxon>
        <taxon>Ecdysozoa</taxon>
        <taxon>Nematoda</taxon>
        <taxon>Enoplea</taxon>
        <taxon>Dorylaimia</taxon>
        <taxon>Trichinellida</taxon>
        <taxon>Trichinellidae</taxon>
        <taxon>Trichinella</taxon>
    </lineage>
</organism>
<feature type="non-terminal residue" evidence="1">
    <location>
        <position position="1"/>
    </location>
</feature>
<dbReference type="InParanoid" id="A0A0V1B6J0"/>
<proteinExistence type="predicted"/>
<protein>
    <submittedName>
        <fullName evidence="1">Uncharacterized protein</fullName>
    </submittedName>
</protein>
<evidence type="ECO:0000313" key="1">
    <source>
        <dbReference type="EMBL" id="KRY32541.1"/>
    </source>
</evidence>
<accession>A0A0V1B6J0</accession>
<sequence length="49" mass="5571">LIQLTFSPCLMTLLLKLKTGTTELLPCKISFNEVVNSMKPMINWEVPFS</sequence>
<gene>
    <name evidence="1" type="ORF">T01_4633</name>
</gene>
<evidence type="ECO:0000313" key="2">
    <source>
        <dbReference type="Proteomes" id="UP000054776"/>
    </source>
</evidence>
<comment type="caution">
    <text evidence="1">The sequence shown here is derived from an EMBL/GenBank/DDBJ whole genome shotgun (WGS) entry which is preliminary data.</text>
</comment>
<dbReference type="Proteomes" id="UP000054776">
    <property type="component" value="Unassembled WGS sequence"/>
</dbReference>